<evidence type="ECO:0000313" key="2">
    <source>
        <dbReference type="EMBL" id="CAK0901554.1"/>
    </source>
</evidence>
<evidence type="ECO:0008006" key="4">
    <source>
        <dbReference type="Google" id="ProtNLM"/>
    </source>
</evidence>
<organism evidence="2 3">
    <name type="scientific">Prorocentrum cordatum</name>
    <dbReference type="NCBI Taxonomy" id="2364126"/>
    <lineage>
        <taxon>Eukaryota</taxon>
        <taxon>Sar</taxon>
        <taxon>Alveolata</taxon>
        <taxon>Dinophyceae</taxon>
        <taxon>Prorocentrales</taxon>
        <taxon>Prorocentraceae</taxon>
        <taxon>Prorocentrum</taxon>
    </lineage>
</organism>
<feature type="compositionally biased region" description="Basic and acidic residues" evidence="1">
    <location>
        <begin position="169"/>
        <end position="180"/>
    </location>
</feature>
<sequence length="197" mass="22089">MAAPVEKLSLVEGAVCVRRWLWIEDMHTWWPGYFQVAGKGGFPMFPQVQAIKKELLVMWSALGSGIDNDVGRIIVKGSFLDLADIKNNAEPSGGHVLSDDWYVNERYCVHITIDWKDNSDRCGVSETGLRACDFASHGTHFDQKDKKDKLDGESYMTAWRKGFKSGFQEGRRTGLRDVIRSQESSPPTDASGSWTQA</sequence>
<name>A0ABN9XSL5_9DINO</name>
<comment type="caution">
    <text evidence="2">The sequence shown here is derived from an EMBL/GenBank/DDBJ whole genome shotgun (WGS) entry which is preliminary data.</text>
</comment>
<feature type="compositionally biased region" description="Polar residues" evidence="1">
    <location>
        <begin position="181"/>
        <end position="197"/>
    </location>
</feature>
<reference evidence="2" key="1">
    <citation type="submission" date="2023-10" db="EMBL/GenBank/DDBJ databases">
        <authorList>
            <person name="Chen Y."/>
            <person name="Shah S."/>
            <person name="Dougan E. K."/>
            <person name="Thang M."/>
            <person name="Chan C."/>
        </authorList>
    </citation>
    <scope>NUCLEOTIDE SEQUENCE [LARGE SCALE GENOMIC DNA]</scope>
</reference>
<dbReference type="EMBL" id="CAUYUJ010020948">
    <property type="protein sequence ID" value="CAK0901554.1"/>
    <property type="molecule type" value="Genomic_DNA"/>
</dbReference>
<evidence type="ECO:0000313" key="3">
    <source>
        <dbReference type="Proteomes" id="UP001189429"/>
    </source>
</evidence>
<evidence type="ECO:0000256" key="1">
    <source>
        <dbReference type="SAM" id="MobiDB-lite"/>
    </source>
</evidence>
<dbReference type="Proteomes" id="UP001189429">
    <property type="component" value="Unassembled WGS sequence"/>
</dbReference>
<gene>
    <name evidence="2" type="ORF">PCOR1329_LOCUS78471</name>
</gene>
<keyword evidence="3" id="KW-1185">Reference proteome</keyword>
<proteinExistence type="predicted"/>
<feature type="region of interest" description="Disordered" evidence="1">
    <location>
        <begin position="168"/>
        <end position="197"/>
    </location>
</feature>
<protein>
    <recommendedName>
        <fullName evidence="4">Activator of Hsp90 ATPase N-terminal domain-containing protein</fullName>
    </recommendedName>
</protein>
<accession>A0ABN9XSL5</accession>